<dbReference type="EMBL" id="KN833025">
    <property type="protein sequence ID" value="KIM77362.1"/>
    <property type="molecule type" value="Genomic_DNA"/>
</dbReference>
<accession>A0A0C3BJ12</accession>
<dbReference type="HOGENOM" id="CLU_1644363_0_0_1"/>
<proteinExistence type="predicted"/>
<dbReference type="AlphaFoldDB" id="A0A0C3BJ12"/>
<gene>
    <name evidence="2" type="ORF">PILCRDRAFT_12006</name>
</gene>
<reference evidence="2 3" key="1">
    <citation type="submission" date="2014-04" db="EMBL/GenBank/DDBJ databases">
        <authorList>
            <consortium name="DOE Joint Genome Institute"/>
            <person name="Kuo A."/>
            <person name="Tarkka M."/>
            <person name="Buscot F."/>
            <person name="Kohler A."/>
            <person name="Nagy L.G."/>
            <person name="Floudas D."/>
            <person name="Copeland A."/>
            <person name="Barry K.W."/>
            <person name="Cichocki N."/>
            <person name="Veneault-Fourrey C."/>
            <person name="LaButti K."/>
            <person name="Lindquist E.A."/>
            <person name="Lipzen A."/>
            <person name="Lundell T."/>
            <person name="Morin E."/>
            <person name="Murat C."/>
            <person name="Sun H."/>
            <person name="Tunlid A."/>
            <person name="Henrissat B."/>
            <person name="Grigoriev I.V."/>
            <person name="Hibbett D.S."/>
            <person name="Martin F."/>
            <person name="Nordberg H.P."/>
            <person name="Cantor M.N."/>
            <person name="Hua S.X."/>
        </authorList>
    </citation>
    <scope>NUCLEOTIDE SEQUENCE [LARGE SCALE GENOMIC DNA]</scope>
    <source>
        <strain evidence="2 3">F 1598</strain>
    </source>
</reference>
<evidence type="ECO:0000313" key="3">
    <source>
        <dbReference type="Proteomes" id="UP000054166"/>
    </source>
</evidence>
<reference evidence="3" key="2">
    <citation type="submission" date="2015-01" db="EMBL/GenBank/DDBJ databases">
        <title>Evolutionary Origins and Diversification of the Mycorrhizal Mutualists.</title>
        <authorList>
            <consortium name="DOE Joint Genome Institute"/>
            <consortium name="Mycorrhizal Genomics Consortium"/>
            <person name="Kohler A."/>
            <person name="Kuo A."/>
            <person name="Nagy L.G."/>
            <person name="Floudas D."/>
            <person name="Copeland A."/>
            <person name="Barry K.W."/>
            <person name="Cichocki N."/>
            <person name="Veneault-Fourrey C."/>
            <person name="LaButti K."/>
            <person name="Lindquist E.A."/>
            <person name="Lipzen A."/>
            <person name="Lundell T."/>
            <person name="Morin E."/>
            <person name="Murat C."/>
            <person name="Riley R."/>
            <person name="Ohm R."/>
            <person name="Sun H."/>
            <person name="Tunlid A."/>
            <person name="Henrissat B."/>
            <person name="Grigoriev I.V."/>
            <person name="Hibbett D.S."/>
            <person name="Martin F."/>
        </authorList>
    </citation>
    <scope>NUCLEOTIDE SEQUENCE [LARGE SCALE GENOMIC DNA]</scope>
    <source>
        <strain evidence="3">F 1598</strain>
    </source>
</reference>
<dbReference type="InParanoid" id="A0A0C3BJ12"/>
<keyword evidence="3" id="KW-1185">Reference proteome</keyword>
<name>A0A0C3BJ12_PILCF</name>
<organism evidence="2 3">
    <name type="scientific">Piloderma croceum (strain F 1598)</name>
    <dbReference type="NCBI Taxonomy" id="765440"/>
    <lineage>
        <taxon>Eukaryota</taxon>
        <taxon>Fungi</taxon>
        <taxon>Dikarya</taxon>
        <taxon>Basidiomycota</taxon>
        <taxon>Agaricomycotina</taxon>
        <taxon>Agaricomycetes</taxon>
        <taxon>Agaricomycetidae</taxon>
        <taxon>Atheliales</taxon>
        <taxon>Atheliaceae</taxon>
        <taxon>Piloderma</taxon>
    </lineage>
</organism>
<feature type="region of interest" description="Disordered" evidence="1">
    <location>
        <begin position="134"/>
        <end position="161"/>
    </location>
</feature>
<dbReference type="Proteomes" id="UP000054166">
    <property type="component" value="Unassembled WGS sequence"/>
</dbReference>
<feature type="region of interest" description="Disordered" evidence="1">
    <location>
        <begin position="80"/>
        <end position="105"/>
    </location>
</feature>
<sequence>MFTSTLLDDGPDLETLPSKLWTSRAAFQEERAPYISPTAQTDPSSTSSIDLIINSIQCLTMSPSPNVNDIMDKLDNITLPNDPPSTNDPILSTKPLISGHRRPGMNKKDCSHCTVTDLAVLTLVQEELQNCSKALSTMSPSSSTIKDTCDSSSGMPEHGQD</sequence>
<dbReference type="OrthoDB" id="2633576at2759"/>
<protein>
    <submittedName>
        <fullName evidence="2">Uncharacterized protein</fullName>
    </submittedName>
</protein>
<feature type="compositionally biased region" description="Polar residues" evidence="1">
    <location>
        <begin position="134"/>
        <end position="154"/>
    </location>
</feature>
<evidence type="ECO:0000313" key="2">
    <source>
        <dbReference type="EMBL" id="KIM77362.1"/>
    </source>
</evidence>
<evidence type="ECO:0000256" key="1">
    <source>
        <dbReference type="SAM" id="MobiDB-lite"/>
    </source>
</evidence>